<name>A0A7J7R2S2_RHIFE</name>
<proteinExistence type="predicted"/>
<reference evidence="1 2" key="1">
    <citation type="journal article" date="2020" name="Nature">
        <title>Six reference-quality genomes reveal evolution of bat adaptations.</title>
        <authorList>
            <person name="Jebb D."/>
            <person name="Huang Z."/>
            <person name="Pippel M."/>
            <person name="Hughes G.M."/>
            <person name="Lavrichenko K."/>
            <person name="Devanna P."/>
            <person name="Winkler S."/>
            <person name="Jermiin L.S."/>
            <person name="Skirmuntt E.C."/>
            <person name="Katzourakis A."/>
            <person name="Burkitt-Gray L."/>
            <person name="Ray D.A."/>
            <person name="Sullivan K.A.M."/>
            <person name="Roscito J.G."/>
            <person name="Kirilenko B.M."/>
            <person name="Davalos L.M."/>
            <person name="Corthals A.P."/>
            <person name="Power M.L."/>
            <person name="Jones G."/>
            <person name="Ransome R.D."/>
            <person name="Dechmann D.K.N."/>
            <person name="Locatelli A.G."/>
            <person name="Puechmaille S.J."/>
            <person name="Fedrigo O."/>
            <person name="Jarvis E.D."/>
            <person name="Hiller M."/>
            <person name="Vernes S.C."/>
            <person name="Myers E.W."/>
            <person name="Teeling E.C."/>
        </authorList>
    </citation>
    <scope>NUCLEOTIDE SEQUENCE [LARGE SCALE GENOMIC DNA]</scope>
    <source>
        <strain evidence="1">MRhiFer1</strain>
        <tissue evidence="1">Lung</tissue>
    </source>
</reference>
<evidence type="ECO:0000313" key="2">
    <source>
        <dbReference type="Proteomes" id="UP000585614"/>
    </source>
</evidence>
<dbReference type="AlphaFoldDB" id="A0A7J7R2S2"/>
<dbReference type="Proteomes" id="UP000585614">
    <property type="component" value="Unassembled WGS sequence"/>
</dbReference>
<comment type="caution">
    <text evidence="1">The sequence shown here is derived from an EMBL/GenBank/DDBJ whole genome shotgun (WGS) entry which is preliminary data.</text>
</comment>
<accession>A0A7J7R2S2</accession>
<gene>
    <name evidence="1" type="ORF">mRhiFer1_009674</name>
</gene>
<protein>
    <submittedName>
        <fullName evidence="1">Uncharacterized protein</fullName>
    </submittedName>
</protein>
<sequence>MIQEMGCFVSILNARQSQPTPRLMRFTPTPAPITMALRKGSHITQRPGLRPCSLLTSHVGIRILNVGTSAEEGRSIRENFIKCGGGINLKFIKKYQRGGIPGKDLRSIRKNAQPSVLCPPAKEKNLTLFPNEVNQKSQG</sequence>
<evidence type="ECO:0000313" key="1">
    <source>
        <dbReference type="EMBL" id="KAF6270446.1"/>
    </source>
</evidence>
<organism evidence="1 2">
    <name type="scientific">Rhinolophus ferrumequinum</name>
    <name type="common">Greater horseshoe bat</name>
    <dbReference type="NCBI Taxonomy" id="59479"/>
    <lineage>
        <taxon>Eukaryota</taxon>
        <taxon>Metazoa</taxon>
        <taxon>Chordata</taxon>
        <taxon>Craniata</taxon>
        <taxon>Vertebrata</taxon>
        <taxon>Euteleostomi</taxon>
        <taxon>Mammalia</taxon>
        <taxon>Eutheria</taxon>
        <taxon>Laurasiatheria</taxon>
        <taxon>Chiroptera</taxon>
        <taxon>Yinpterochiroptera</taxon>
        <taxon>Rhinolophoidea</taxon>
        <taxon>Rhinolophidae</taxon>
        <taxon>Rhinolophinae</taxon>
        <taxon>Rhinolophus</taxon>
    </lineage>
</organism>
<dbReference type="EMBL" id="JACAGC010000032">
    <property type="protein sequence ID" value="KAF6270446.1"/>
    <property type="molecule type" value="Genomic_DNA"/>
</dbReference>